<dbReference type="InterPro" id="IPR041561">
    <property type="entry name" value="PglD_N"/>
</dbReference>
<accession>A0ABX6JAA0</accession>
<proteinExistence type="predicted"/>
<dbReference type="Gene3D" id="3.40.50.20">
    <property type="match status" value="1"/>
</dbReference>
<evidence type="ECO:0000313" key="3">
    <source>
        <dbReference type="Proteomes" id="UP000464715"/>
    </source>
</evidence>
<dbReference type="RefSeq" id="WP_163118127.1">
    <property type="nucleotide sequence ID" value="NZ_CP048626.1"/>
</dbReference>
<gene>
    <name evidence="2" type="ORF">GXM18_17000</name>
</gene>
<dbReference type="GeneID" id="75053691"/>
<dbReference type="Pfam" id="PF17836">
    <property type="entry name" value="PglD_N"/>
    <property type="match status" value="1"/>
</dbReference>
<name>A0ABX6JAA0_9FIRM</name>
<dbReference type="Proteomes" id="UP000464715">
    <property type="component" value="Chromosome"/>
</dbReference>
<evidence type="ECO:0000313" key="2">
    <source>
        <dbReference type="EMBL" id="QIB56407.1"/>
    </source>
</evidence>
<feature type="domain" description="PglD N-terminal" evidence="1">
    <location>
        <begin position="9"/>
        <end position="53"/>
    </location>
</feature>
<keyword evidence="3" id="KW-1185">Reference proteome</keyword>
<organism evidence="2 3">
    <name type="scientific">Blautia producta ATCC 27340 = DSM 2950</name>
    <dbReference type="NCBI Taxonomy" id="1121114"/>
    <lineage>
        <taxon>Bacteria</taxon>
        <taxon>Bacillati</taxon>
        <taxon>Bacillota</taxon>
        <taxon>Clostridia</taxon>
        <taxon>Lachnospirales</taxon>
        <taxon>Lachnospiraceae</taxon>
        <taxon>Blautia</taxon>
    </lineage>
</organism>
<protein>
    <recommendedName>
        <fullName evidence="1">PglD N-terminal domain-containing protein</fullName>
    </recommendedName>
</protein>
<evidence type="ECO:0000259" key="1">
    <source>
        <dbReference type="Pfam" id="PF17836"/>
    </source>
</evidence>
<reference evidence="2 3" key="1">
    <citation type="submission" date="2020-02" db="EMBL/GenBank/DDBJ databases">
        <title>Complete genome sequence of Blautia producta JCM 1471(T).</title>
        <authorList>
            <person name="Tourlousse D.M."/>
            <person name="Sakamoto M."/>
            <person name="Miura T."/>
            <person name="Narita K."/>
            <person name="Ohashi A."/>
            <person name="Uchino Y."/>
            <person name="Yamazoe A."/>
            <person name="Kameyama K."/>
            <person name="Terauchi J."/>
            <person name="Ohkuma M."/>
            <person name="Kawasaki H."/>
            <person name="Sekiguchi Y."/>
        </authorList>
    </citation>
    <scope>NUCLEOTIDE SEQUENCE [LARGE SCALE GENOMIC DNA]</scope>
    <source>
        <strain evidence="2 3">JCM 1471</strain>
    </source>
</reference>
<dbReference type="EMBL" id="CP048626">
    <property type="protein sequence ID" value="QIB56407.1"/>
    <property type="molecule type" value="Genomic_DNA"/>
</dbReference>
<sequence>MNLLIGGGGAGGSGHEVKEVAISIGLYKRIKILDDNSKMPLENLWIIKNIIVNLIQLLWR</sequence>